<dbReference type="Proteomes" id="UP001519332">
    <property type="component" value="Unassembled WGS sequence"/>
</dbReference>
<dbReference type="RefSeq" id="WP_209642232.1">
    <property type="nucleotide sequence ID" value="NZ_JAGINW010000001.1"/>
</dbReference>
<organism evidence="3 4">
    <name type="scientific">Kibdelosporangium banguiense</name>
    <dbReference type="NCBI Taxonomy" id="1365924"/>
    <lineage>
        <taxon>Bacteria</taxon>
        <taxon>Bacillati</taxon>
        <taxon>Actinomycetota</taxon>
        <taxon>Actinomycetes</taxon>
        <taxon>Pseudonocardiales</taxon>
        <taxon>Pseudonocardiaceae</taxon>
        <taxon>Kibdelosporangium</taxon>
    </lineage>
</organism>
<evidence type="ECO:0000313" key="3">
    <source>
        <dbReference type="EMBL" id="MBP2324973.1"/>
    </source>
</evidence>
<feature type="domain" description="CAAX prenyl protease 2/Lysostaphin resistance protein A-like" evidence="2">
    <location>
        <begin position="122"/>
        <end position="211"/>
    </location>
</feature>
<proteinExistence type="predicted"/>
<comment type="caution">
    <text evidence="3">The sequence shown here is derived from an EMBL/GenBank/DDBJ whole genome shotgun (WGS) entry which is preliminary data.</text>
</comment>
<evidence type="ECO:0000256" key="1">
    <source>
        <dbReference type="SAM" id="Phobius"/>
    </source>
</evidence>
<feature type="transmembrane region" description="Helical" evidence="1">
    <location>
        <begin position="34"/>
        <end position="55"/>
    </location>
</feature>
<dbReference type="EMBL" id="JAGINW010000001">
    <property type="protein sequence ID" value="MBP2324973.1"/>
    <property type="molecule type" value="Genomic_DNA"/>
</dbReference>
<feature type="transmembrane region" description="Helical" evidence="1">
    <location>
        <begin position="176"/>
        <end position="195"/>
    </location>
</feature>
<dbReference type="GO" id="GO:0006508">
    <property type="term" value="P:proteolysis"/>
    <property type="evidence" value="ECO:0007669"/>
    <property type="project" value="UniProtKB-KW"/>
</dbReference>
<dbReference type="Pfam" id="PF02517">
    <property type="entry name" value="Rce1-like"/>
    <property type="match status" value="1"/>
</dbReference>
<feature type="transmembrane region" description="Helical" evidence="1">
    <location>
        <begin position="12"/>
        <end position="28"/>
    </location>
</feature>
<keyword evidence="1" id="KW-0472">Membrane</keyword>
<keyword evidence="1" id="KW-0812">Transmembrane</keyword>
<evidence type="ECO:0000313" key="4">
    <source>
        <dbReference type="Proteomes" id="UP001519332"/>
    </source>
</evidence>
<dbReference type="InterPro" id="IPR003675">
    <property type="entry name" value="Rce1/LyrA-like_dom"/>
</dbReference>
<evidence type="ECO:0000259" key="2">
    <source>
        <dbReference type="Pfam" id="PF02517"/>
    </source>
</evidence>
<gene>
    <name evidence="3" type="ORF">JOF56_005358</name>
</gene>
<name>A0ABS4TKM8_9PSEU</name>
<feature type="transmembrane region" description="Helical" evidence="1">
    <location>
        <begin position="232"/>
        <end position="253"/>
    </location>
</feature>
<keyword evidence="4" id="KW-1185">Reference proteome</keyword>
<keyword evidence="3" id="KW-0645">Protease</keyword>
<feature type="transmembrane region" description="Helical" evidence="1">
    <location>
        <begin position="202"/>
        <end position="220"/>
    </location>
</feature>
<keyword evidence="1" id="KW-1133">Transmembrane helix</keyword>
<feature type="transmembrane region" description="Helical" evidence="1">
    <location>
        <begin position="76"/>
        <end position="96"/>
    </location>
</feature>
<sequence length="278" mass="30204">MSAIAEWSRRHRLTAFFVLTFALSWWPWPFYAAGLSPTSFFAVGPVIAALIVVGVTDGRAGYRELLARMTHWRVGWRWWVVAIATPLAVLAVATAANVTIFNAPAPDFGTMAWGDIGLLFAFRFVNPLDGPLGEEPGWRAYALPRLQQKWSPLRAAATLGVIVALWHLPLVAAGRLALFGIPVTFAITLVYAWLFNRTGGSGLMALVFHVAQGTISYAALGFTGADAARMDWLTGALWCVIAIALVTLDRPAWRTNGKWRRVSPVAATSGAVTSVRTP</sequence>
<protein>
    <submittedName>
        <fullName evidence="3">Membrane protease YdiL (CAAX protease family)</fullName>
    </submittedName>
</protein>
<dbReference type="GO" id="GO:0008233">
    <property type="term" value="F:peptidase activity"/>
    <property type="evidence" value="ECO:0007669"/>
    <property type="project" value="UniProtKB-KW"/>
</dbReference>
<keyword evidence="3" id="KW-0378">Hydrolase</keyword>
<reference evidence="3 4" key="1">
    <citation type="submission" date="2021-03" db="EMBL/GenBank/DDBJ databases">
        <title>Sequencing the genomes of 1000 actinobacteria strains.</title>
        <authorList>
            <person name="Klenk H.-P."/>
        </authorList>
    </citation>
    <scope>NUCLEOTIDE SEQUENCE [LARGE SCALE GENOMIC DNA]</scope>
    <source>
        <strain evidence="3 4">DSM 46670</strain>
    </source>
</reference>
<accession>A0ABS4TKM8</accession>